<keyword evidence="1" id="KW-0472">Membrane</keyword>
<keyword evidence="3" id="KW-1185">Reference proteome</keyword>
<feature type="transmembrane region" description="Helical" evidence="1">
    <location>
        <begin position="23"/>
        <end position="42"/>
    </location>
</feature>
<gene>
    <name evidence="2" type="ORF">GCM10011612_12840</name>
</gene>
<evidence type="ECO:0000313" key="3">
    <source>
        <dbReference type="Proteomes" id="UP000614239"/>
    </source>
</evidence>
<evidence type="ECO:0000313" key="2">
    <source>
        <dbReference type="EMBL" id="GGO98278.1"/>
    </source>
</evidence>
<name>A0A8H9H9A7_9ACTO</name>
<sequence>MVASTAFIVIAKKPLGNLVRQDFGPYLVATGATFGVMLSRVIKHWER</sequence>
<accession>A0A8H9H9A7</accession>
<reference evidence="2" key="1">
    <citation type="journal article" date="2014" name="Int. J. Syst. Evol. Microbiol.">
        <title>Complete genome sequence of Corynebacterium casei LMG S-19264T (=DSM 44701T), isolated from a smear-ripened cheese.</title>
        <authorList>
            <consortium name="US DOE Joint Genome Institute (JGI-PGF)"/>
            <person name="Walter F."/>
            <person name="Albersmeier A."/>
            <person name="Kalinowski J."/>
            <person name="Ruckert C."/>
        </authorList>
    </citation>
    <scope>NUCLEOTIDE SEQUENCE</scope>
    <source>
        <strain evidence="2">CGMCC 4.7372</strain>
    </source>
</reference>
<comment type="caution">
    <text evidence="2">The sequence shown here is derived from an EMBL/GenBank/DDBJ whole genome shotgun (WGS) entry which is preliminary data.</text>
</comment>
<organism evidence="2 3">
    <name type="scientific">Actinomyces gaoshouyii</name>
    <dbReference type="NCBI Taxonomy" id="1960083"/>
    <lineage>
        <taxon>Bacteria</taxon>
        <taxon>Bacillati</taxon>
        <taxon>Actinomycetota</taxon>
        <taxon>Actinomycetes</taxon>
        <taxon>Actinomycetales</taxon>
        <taxon>Actinomycetaceae</taxon>
        <taxon>Actinomyces</taxon>
    </lineage>
</organism>
<keyword evidence="1" id="KW-0812">Transmembrane</keyword>
<reference evidence="2" key="2">
    <citation type="submission" date="2020-09" db="EMBL/GenBank/DDBJ databases">
        <authorList>
            <person name="Sun Q."/>
            <person name="Zhou Y."/>
        </authorList>
    </citation>
    <scope>NUCLEOTIDE SEQUENCE</scope>
    <source>
        <strain evidence="2">CGMCC 4.7372</strain>
    </source>
</reference>
<keyword evidence="1" id="KW-1133">Transmembrane helix</keyword>
<dbReference type="AlphaFoldDB" id="A0A8H9H9A7"/>
<dbReference type="Proteomes" id="UP000614239">
    <property type="component" value="Unassembled WGS sequence"/>
</dbReference>
<proteinExistence type="predicted"/>
<dbReference type="EMBL" id="BMNJ01000003">
    <property type="protein sequence ID" value="GGO98278.1"/>
    <property type="molecule type" value="Genomic_DNA"/>
</dbReference>
<protein>
    <submittedName>
        <fullName evidence="2">Uncharacterized protein</fullName>
    </submittedName>
</protein>
<evidence type="ECO:0000256" key="1">
    <source>
        <dbReference type="SAM" id="Phobius"/>
    </source>
</evidence>